<accession>A0A8S3KB65</accession>
<feature type="region of interest" description="Disordered" evidence="1">
    <location>
        <begin position="1"/>
        <end position="48"/>
    </location>
</feature>
<dbReference type="EMBL" id="CAJOBJ010382447">
    <property type="protein sequence ID" value="CAF5227909.1"/>
    <property type="molecule type" value="Genomic_DNA"/>
</dbReference>
<organism evidence="3 4">
    <name type="scientific">Rotaria magnacalcarata</name>
    <dbReference type="NCBI Taxonomy" id="392030"/>
    <lineage>
        <taxon>Eukaryota</taxon>
        <taxon>Metazoa</taxon>
        <taxon>Spiralia</taxon>
        <taxon>Gnathifera</taxon>
        <taxon>Rotifera</taxon>
        <taxon>Eurotatoria</taxon>
        <taxon>Bdelloidea</taxon>
        <taxon>Philodinida</taxon>
        <taxon>Philodinidae</taxon>
        <taxon>Rotaria</taxon>
    </lineage>
</organism>
<evidence type="ECO:0000313" key="3">
    <source>
        <dbReference type="EMBL" id="CAF5227909.1"/>
    </source>
</evidence>
<reference evidence="3" key="1">
    <citation type="submission" date="2021-02" db="EMBL/GenBank/DDBJ databases">
        <authorList>
            <person name="Nowell W R."/>
        </authorList>
    </citation>
    <scope>NUCLEOTIDE SEQUENCE</scope>
</reference>
<dbReference type="Pfam" id="PF04158">
    <property type="entry name" value="Sof1"/>
    <property type="match status" value="1"/>
</dbReference>
<evidence type="ECO:0000313" key="4">
    <source>
        <dbReference type="Proteomes" id="UP000681720"/>
    </source>
</evidence>
<feature type="compositionally biased region" description="Basic and acidic residues" evidence="1">
    <location>
        <begin position="38"/>
        <end position="48"/>
    </location>
</feature>
<evidence type="ECO:0000256" key="1">
    <source>
        <dbReference type="SAM" id="MobiDB-lite"/>
    </source>
</evidence>
<feature type="compositionally biased region" description="Basic residues" evidence="1">
    <location>
        <begin position="1"/>
        <end position="10"/>
    </location>
</feature>
<evidence type="ECO:0000259" key="2">
    <source>
        <dbReference type="Pfam" id="PF04158"/>
    </source>
</evidence>
<feature type="domain" description="Sof1-like protein" evidence="2">
    <location>
        <begin position="1"/>
        <end position="43"/>
    </location>
</feature>
<feature type="compositionally biased region" description="Basic and acidic residues" evidence="1">
    <location>
        <begin position="11"/>
        <end position="23"/>
    </location>
</feature>
<feature type="non-terminal residue" evidence="3">
    <location>
        <position position="1"/>
    </location>
</feature>
<protein>
    <recommendedName>
        <fullName evidence="2">Sof1-like protein domain-containing protein</fullName>
    </recommendedName>
</protein>
<dbReference type="Proteomes" id="UP000681720">
    <property type="component" value="Unassembled WGS sequence"/>
</dbReference>
<comment type="caution">
    <text evidence="3">The sequence shown here is derived from an EMBL/GenBank/DDBJ whole genome shotgun (WGS) entry which is preliminary data.</text>
</comment>
<gene>
    <name evidence="3" type="ORF">GIL414_LOCUS87878</name>
</gene>
<dbReference type="AlphaFoldDB" id="A0A8S3KB65"/>
<dbReference type="InterPro" id="IPR007287">
    <property type="entry name" value="Sof1"/>
</dbReference>
<proteinExistence type="predicted"/>
<sequence>KHVYHAKREHKTIQESQKRHEANARANSKPGSVPFVSERSKVILKEEE</sequence>
<name>A0A8S3KB65_9BILA</name>